<evidence type="ECO:0000313" key="2">
    <source>
        <dbReference type="Proteomes" id="UP000264071"/>
    </source>
</evidence>
<comment type="caution">
    <text evidence="1">The sequence shown here is derived from an EMBL/GenBank/DDBJ whole genome shotgun (WGS) entry which is preliminary data.</text>
</comment>
<organism evidence="1 2">
    <name type="scientific">Gemmatimonas aurantiaca</name>
    <dbReference type="NCBI Taxonomy" id="173480"/>
    <lineage>
        <taxon>Bacteria</taxon>
        <taxon>Pseudomonadati</taxon>
        <taxon>Gemmatimonadota</taxon>
        <taxon>Gemmatimonadia</taxon>
        <taxon>Gemmatimonadales</taxon>
        <taxon>Gemmatimonadaceae</taxon>
        <taxon>Gemmatimonas</taxon>
    </lineage>
</organism>
<reference evidence="1 2" key="1">
    <citation type="journal article" date="2018" name="Nat. Biotechnol.">
        <title>A standardized bacterial taxonomy based on genome phylogeny substantially revises the tree of life.</title>
        <authorList>
            <person name="Parks D.H."/>
            <person name="Chuvochina M."/>
            <person name="Waite D.W."/>
            <person name="Rinke C."/>
            <person name="Skarshewski A."/>
            <person name="Chaumeil P.A."/>
            <person name="Hugenholtz P."/>
        </authorList>
    </citation>
    <scope>NUCLEOTIDE SEQUENCE [LARGE SCALE GENOMIC DNA]</scope>
    <source>
        <strain evidence="1">UBA8844</strain>
    </source>
</reference>
<proteinExistence type="predicted"/>
<protein>
    <submittedName>
        <fullName evidence="1">Uncharacterized protein</fullName>
    </submittedName>
</protein>
<accession>A0A3D4V4B0</accession>
<dbReference type="Proteomes" id="UP000264071">
    <property type="component" value="Unassembled WGS sequence"/>
</dbReference>
<gene>
    <name evidence="1" type="ORF">DGD08_01895</name>
</gene>
<name>A0A3D4V4B0_9BACT</name>
<evidence type="ECO:0000313" key="1">
    <source>
        <dbReference type="EMBL" id="HCT55946.1"/>
    </source>
</evidence>
<dbReference type="EMBL" id="DPIY01000002">
    <property type="protein sequence ID" value="HCT55946.1"/>
    <property type="molecule type" value="Genomic_DNA"/>
</dbReference>
<sequence>MDRGTECEIHVRNAGTEPLKRLRLQVADQGRLWDRESNRYTGEIAEGLPTELAPDGRAKALLRLTVHRRCVHVSVTAIAGAALQRWRGWVFVGGFHVPAIPPWPQRLMQDTTTQVTLVLTGQGPRRVITLINEGTSILRDCSMDLLSGEDLVSGLLQGRCPQRIDVGGRVTLVLEEQGPERAYVLSFRYVDFRGQDHVMARDLVVGRPT</sequence>
<dbReference type="AlphaFoldDB" id="A0A3D4V4B0"/>